<evidence type="ECO:0000256" key="1">
    <source>
        <dbReference type="SAM" id="Phobius"/>
    </source>
</evidence>
<dbReference type="Proteomes" id="UP000276133">
    <property type="component" value="Unassembled WGS sequence"/>
</dbReference>
<evidence type="ECO:0000313" key="3">
    <source>
        <dbReference type="Proteomes" id="UP000276133"/>
    </source>
</evidence>
<gene>
    <name evidence="2" type="ORF">BpHYR1_009052</name>
</gene>
<protein>
    <submittedName>
        <fullName evidence="2">Uncharacterized protein</fullName>
    </submittedName>
</protein>
<sequence length="27" mass="3328">MCHFVDLFLFIYLFICAELMLLQNYNI</sequence>
<accession>A0A3M7SVG3</accession>
<dbReference type="EMBL" id="REGN01000717">
    <property type="protein sequence ID" value="RNA39689.1"/>
    <property type="molecule type" value="Genomic_DNA"/>
</dbReference>
<dbReference type="AlphaFoldDB" id="A0A3M7SVG3"/>
<keyword evidence="1" id="KW-0812">Transmembrane</keyword>
<name>A0A3M7SVG3_BRAPC</name>
<keyword evidence="1" id="KW-1133">Transmembrane helix</keyword>
<reference evidence="2 3" key="1">
    <citation type="journal article" date="2018" name="Sci. Rep.">
        <title>Genomic signatures of local adaptation to the degree of environmental predictability in rotifers.</title>
        <authorList>
            <person name="Franch-Gras L."/>
            <person name="Hahn C."/>
            <person name="Garcia-Roger E.M."/>
            <person name="Carmona M.J."/>
            <person name="Serra M."/>
            <person name="Gomez A."/>
        </authorList>
    </citation>
    <scope>NUCLEOTIDE SEQUENCE [LARGE SCALE GENOMIC DNA]</scope>
    <source>
        <strain evidence="2">HYR1</strain>
    </source>
</reference>
<evidence type="ECO:0000313" key="2">
    <source>
        <dbReference type="EMBL" id="RNA39689.1"/>
    </source>
</evidence>
<proteinExistence type="predicted"/>
<organism evidence="2 3">
    <name type="scientific">Brachionus plicatilis</name>
    <name type="common">Marine rotifer</name>
    <name type="synonym">Brachionus muelleri</name>
    <dbReference type="NCBI Taxonomy" id="10195"/>
    <lineage>
        <taxon>Eukaryota</taxon>
        <taxon>Metazoa</taxon>
        <taxon>Spiralia</taxon>
        <taxon>Gnathifera</taxon>
        <taxon>Rotifera</taxon>
        <taxon>Eurotatoria</taxon>
        <taxon>Monogononta</taxon>
        <taxon>Pseudotrocha</taxon>
        <taxon>Ploima</taxon>
        <taxon>Brachionidae</taxon>
        <taxon>Brachionus</taxon>
    </lineage>
</organism>
<feature type="transmembrane region" description="Helical" evidence="1">
    <location>
        <begin position="7"/>
        <end position="25"/>
    </location>
</feature>
<keyword evidence="1" id="KW-0472">Membrane</keyword>
<comment type="caution">
    <text evidence="2">The sequence shown here is derived from an EMBL/GenBank/DDBJ whole genome shotgun (WGS) entry which is preliminary data.</text>
</comment>
<keyword evidence="3" id="KW-1185">Reference proteome</keyword>